<dbReference type="Proteomes" id="UP001165190">
    <property type="component" value="Unassembled WGS sequence"/>
</dbReference>
<keyword evidence="2" id="KW-1185">Reference proteome</keyword>
<comment type="caution">
    <text evidence="1">The sequence shown here is derived from an EMBL/GenBank/DDBJ whole genome shotgun (WGS) entry which is preliminary data.</text>
</comment>
<evidence type="ECO:0000313" key="2">
    <source>
        <dbReference type="Proteomes" id="UP001165190"/>
    </source>
</evidence>
<name>A0A9W7HEE8_HIBTR</name>
<sequence>MGESGNAASLHTALNAVQALERGFDVDFDTRLLYCKGVLPNISRDIKNSSEPFGRHSSWVCNFHEVTLWFCLFFLPPFLMHELY</sequence>
<gene>
    <name evidence="1" type="ORF">HRI_001263000</name>
</gene>
<evidence type="ECO:0000313" key="1">
    <source>
        <dbReference type="EMBL" id="GMI75937.1"/>
    </source>
</evidence>
<organism evidence="1 2">
    <name type="scientific">Hibiscus trionum</name>
    <name type="common">Flower of an hour</name>
    <dbReference type="NCBI Taxonomy" id="183268"/>
    <lineage>
        <taxon>Eukaryota</taxon>
        <taxon>Viridiplantae</taxon>
        <taxon>Streptophyta</taxon>
        <taxon>Embryophyta</taxon>
        <taxon>Tracheophyta</taxon>
        <taxon>Spermatophyta</taxon>
        <taxon>Magnoliopsida</taxon>
        <taxon>eudicotyledons</taxon>
        <taxon>Gunneridae</taxon>
        <taxon>Pentapetalae</taxon>
        <taxon>rosids</taxon>
        <taxon>malvids</taxon>
        <taxon>Malvales</taxon>
        <taxon>Malvaceae</taxon>
        <taxon>Malvoideae</taxon>
        <taxon>Hibiscus</taxon>
    </lineage>
</organism>
<proteinExistence type="predicted"/>
<accession>A0A9W7HEE8</accession>
<dbReference type="AlphaFoldDB" id="A0A9W7HEE8"/>
<dbReference type="OrthoDB" id="1366754at2759"/>
<protein>
    <submittedName>
        <fullName evidence="1">Uncharacterized protein</fullName>
    </submittedName>
</protein>
<dbReference type="EMBL" id="BSYR01000012">
    <property type="protein sequence ID" value="GMI75937.1"/>
    <property type="molecule type" value="Genomic_DNA"/>
</dbReference>
<reference evidence="1" key="1">
    <citation type="submission" date="2023-05" db="EMBL/GenBank/DDBJ databases">
        <title>Genome and transcriptome analyses reveal genes involved in the formation of fine ridges on petal epidermal cells in Hibiscus trionum.</title>
        <authorList>
            <person name="Koshimizu S."/>
            <person name="Masuda S."/>
            <person name="Ishii T."/>
            <person name="Shirasu K."/>
            <person name="Hoshino A."/>
            <person name="Arita M."/>
        </authorList>
    </citation>
    <scope>NUCLEOTIDE SEQUENCE</scope>
    <source>
        <strain evidence="1">Hamamatsu line</strain>
    </source>
</reference>